<keyword evidence="1" id="KW-0472">Membrane</keyword>
<evidence type="ECO:0000313" key="3">
    <source>
        <dbReference type="Proteomes" id="UP001187192"/>
    </source>
</evidence>
<evidence type="ECO:0000313" key="2">
    <source>
        <dbReference type="EMBL" id="GMN52356.1"/>
    </source>
</evidence>
<evidence type="ECO:0000256" key="1">
    <source>
        <dbReference type="SAM" id="Phobius"/>
    </source>
</evidence>
<dbReference type="SUPFAM" id="SSF52540">
    <property type="entry name" value="P-loop containing nucleoside triphosphate hydrolases"/>
    <property type="match status" value="1"/>
</dbReference>
<dbReference type="Proteomes" id="UP001187192">
    <property type="component" value="Unassembled WGS sequence"/>
</dbReference>
<feature type="transmembrane region" description="Helical" evidence="1">
    <location>
        <begin position="295"/>
        <end position="315"/>
    </location>
</feature>
<proteinExistence type="predicted"/>
<dbReference type="Gene3D" id="3.40.50.300">
    <property type="entry name" value="P-loop containing nucleotide triphosphate hydrolases"/>
    <property type="match status" value="1"/>
</dbReference>
<protein>
    <submittedName>
        <fullName evidence="2">Uncharacterized protein</fullName>
    </submittedName>
</protein>
<organism evidence="2 3">
    <name type="scientific">Ficus carica</name>
    <name type="common">Common fig</name>
    <dbReference type="NCBI Taxonomy" id="3494"/>
    <lineage>
        <taxon>Eukaryota</taxon>
        <taxon>Viridiplantae</taxon>
        <taxon>Streptophyta</taxon>
        <taxon>Embryophyta</taxon>
        <taxon>Tracheophyta</taxon>
        <taxon>Spermatophyta</taxon>
        <taxon>Magnoliopsida</taxon>
        <taxon>eudicotyledons</taxon>
        <taxon>Gunneridae</taxon>
        <taxon>Pentapetalae</taxon>
        <taxon>rosids</taxon>
        <taxon>fabids</taxon>
        <taxon>Rosales</taxon>
        <taxon>Moraceae</taxon>
        <taxon>Ficeae</taxon>
        <taxon>Ficus</taxon>
    </lineage>
</organism>
<dbReference type="InterPro" id="IPR027417">
    <property type="entry name" value="P-loop_NTPase"/>
</dbReference>
<accession>A0AA88AYV8</accession>
<gene>
    <name evidence="2" type="ORF">TIFTF001_021500</name>
</gene>
<keyword evidence="1" id="KW-1133">Transmembrane helix</keyword>
<keyword evidence="3" id="KW-1185">Reference proteome</keyword>
<reference evidence="2" key="1">
    <citation type="submission" date="2023-07" db="EMBL/GenBank/DDBJ databases">
        <title>draft genome sequence of fig (Ficus carica).</title>
        <authorList>
            <person name="Takahashi T."/>
            <person name="Nishimura K."/>
        </authorList>
    </citation>
    <scope>NUCLEOTIDE SEQUENCE</scope>
</reference>
<dbReference type="PANTHER" id="PTHR14241">
    <property type="entry name" value="INTERFERON-INDUCED PROTEIN 44"/>
    <property type="match status" value="1"/>
</dbReference>
<keyword evidence="1" id="KW-0812">Transmembrane</keyword>
<comment type="caution">
    <text evidence="2">The sequence shown here is derived from an EMBL/GenBank/DDBJ whole genome shotgun (WGS) entry which is preliminary data.</text>
</comment>
<sequence length="330" mass="37288">MKNQLCSSDEDEYSDSSNFCWWRLAAEFQDCVKLKLEPTNAAGLTPRIRVLRELERLSLVAQEGLNELRHKLVMYRSGDFWMPTGGIPKEKTDIPPIVTILLVGLSGSGKSSLVNHMYCVLGRSGLIPFAQTSSDNSFNFKSMLLEEHYVVRSLQSGLCVYDSRGLDSNNMEESLEELSSWMNDGVHHNQLCLRSGDHSLPRDELDILTARSSSKFVRRKVNCAMVVADVAEIYNAYKAGDYKPLEATKELFCSPAFKKCKDSDPVSAYALTEAVYRALLISDKCHPPKRNILDWTMLVLTWIMYFLANFFAFLAEICSKLGHIDGRLRS</sequence>
<dbReference type="AlphaFoldDB" id="A0AA88AYV8"/>
<name>A0AA88AYV8_FICCA</name>
<dbReference type="EMBL" id="BTGU01000041">
    <property type="protein sequence ID" value="GMN52356.1"/>
    <property type="molecule type" value="Genomic_DNA"/>
</dbReference>
<dbReference type="PANTHER" id="PTHR14241:SF24">
    <property type="entry name" value="G DOMAIN-CONTAINING PROTEIN"/>
    <property type="match status" value="1"/>
</dbReference>